<dbReference type="RefSeq" id="XP_013760121.1">
    <property type="nucleotide sequence ID" value="XM_013904667.1"/>
</dbReference>
<keyword evidence="3" id="KW-1185">Reference proteome</keyword>
<name>A0A0L0D6A4_THETB</name>
<organism evidence="2 3">
    <name type="scientific">Thecamonas trahens ATCC 50062</name>
    <dbReference type="NCBI Taxonomy" id="461836"/>
    <lineage>
        <taxon>Eukaryota</taxon>
        <taxon>Apusozoa</taxon>
        <taxon>Apusomonadida</taxon>
        <taxon>Apusomonadidae</taxon>
        <taxon>Thecamonas</taxon>
    </lineage>
</organism>
<evidence type="ECO:0000313" key="3">
    <source>
        <dbReference type="Proteomes" id="UP000054408"/>
    </source>
</evidence>
<feature type="compositionally biased region" description="Low complexity" evidence="1">
    <location>
        <begin position="10"/>
        <end position="20"/>
    </location>
</feature>
<protein>
    <submittedName>
        <fullName evidence="2">Uncharacterized protein</fullName>
    </submittedName>
</protein>
<evidence type="ECO:0000256" key="1">
    <source>
        <dbReference type="SAM" id="MobiDB-lite"/>
    </source>
</evidence>
<proteinExistence type="predicted"/>
<evidence type="ECO:0000313" key="2">
    <source>
        <dbReference type="EMBL" id="KNC46848.1"/>
    </source>
</evidence>
<dbReference type="GeneID" id="25562891"/>
<sequence length="183" mass="20136">MAGPGGSGQSAGPSQMQQAPAPHMMLAKRKYYFRKKSLSIGDYFLALKKERQPRPIVSVTGKTKMWWAVDGYGVRLLARDQGYRIVGEGGDVYGEGRRDGVKAYEVEYDGVVMRVTGKFETKGSAKHVLNLALADGSKVGKVQYKRRKGGWIANMACEFDAIHFVLAMVYINKCGALSVYGDD</sequence>
<dbReference type="EMBL" id="GL349444">
    <property type="protein sequence ID" value="KNC46848.1"/>
    <property type="molecule type" value="Genomic_DNA"/>
</dbReference>
<reference evidence="2 3" key="1">
    <citation type="submission" date="2010-05" db="EMBL/GenBank/DDBJ databases">
        <title>The Genome Sequence of Thecamonas trahens ATCC 50062.</title>
        <authorList>
            <consortium name="The Broad Institute Genome Sequencing Platform"/>
            <person name="Russ C."/>
            <person name="Cuomo C."/>
            <person name="Shea T."/>
            <person name="Young S.K."/>
            <person name="Zeng Q."/>
            <person name="Koehrsen M."/>
            <person name="Haas B."/>
            <person name="Borodovsky M."/>
            <person name="Guigo R."/>
            <person name="Alvarado L."/>
            <person name="Berlin A."/>
            <person name="Bochicchio J."/>
            <person name="Borenstein D."/>
            <person name="Chapman S."/>
            <person name="Chen Z."/>
            <person name="Freedman E."/>
            <person name="Gellesch M."/>
            <person name="Goldberg J."/>
            <person name="Griggs A."/>
            <person name="Gujja S."/>
            <person name="Heilman E."/>
            <person name="Heiman D."/>
            <person name="Hepburn T."/>
            <person name="Howarth C."/>
            <person name="Jen D."/>
            <person name="Larson L."/>
            <person name="Mehta T."/>
            <person name="Park D."/>
            <person name="Pearson M."/>
            <person name="Roberts A."/>
            <person name="Saif S."/>
            <person name="Shenoy N."/>
            <person name="Sisk P."/>
            <person name="Stolte C."/>
            <person name="Sykes S."/>
            <person name="Thomson T."/>
            <person name="Walk T."/>
            <person name="White J."/>
            <person name="Yandava C."/>
            <person name="Burger G."/>
            <person name="Gray M.W."/>
            <person name="Holland P.W.H."/>
            <person name="King N."/>
            <person name="Lang F.B.F."/>
            <person name="Roger A.J."/>
            <person name="Ruiz-Trillo I."/>
            <person name="Lander E."/>
            <person name="Nusbaum C."/>
        </authorList>
    </citation>
    <scope>NUCLEOTIDE SEQUENCE [LARGE SCALE GENOMIC DNA]</scope>
    <source>
        <strain evidence="2 3">ATCC 50062</strain>
    </source>
</reference>
<dbReference type="AlphaFoldDB" id="A0A0L0D6A4"/>
<dbReference type="Proteomes" id="UP000054408">
    <property type="component" value="Unassembled WGS sequence"/>
</dbReference>
<gene>
    <name evidence="2" type="ORF">AMSG_03278</name>
</gene>
<feature type="region of interest" description="Disordered" evidence="1">
    <location>
        <begin position="1"/>
        <end position="20"/>
    </location>
</feature>
<accession>A0A0L0D6A4</accession>